<feature type="compositionally biased region" description="Polar residues" evidence="1">
    <location>
        <begin position="1777"/>
        <end position="1789"/>
    </location>
</feature>
<evidence type="ECO:0008006" key="4">
    <source>
        <dbReference type="Google" id="ProtNLM"/>
    </source>
</evidence>
<feature type="compositionally biased region" description="Basic and acidic residues" evidence="1">
    <location>
        <begin position="1473"/>
        <end position="1496"/>
    </location>
</feature>
<feature type="region of interest" description="Disordered" evidence="1">
    <location>
        <begin position="1131"/>
        <end position="1182"/>
    </location>
</feature>
<organism evidence="3">
    <name type="scientific">Toxoplasma gondii (strain ATCC 50861 / VEG)</name>
    <dbReference type="NCBI Taxonomy" id="432359"/>
    <lineage>
        <taxon>Eukaryota</taxon>
        <taxon>Sar</taxon>
        <taxon>Alveolata</taxon>
        <taxon>Apicomplexa</taxon>
        <taxon>Conoidasida</taxon>
        <taxon>Coccidia</taxon>
        <taxon>Eucoccidiorida</taxon>
        <taxon>Eimeriorina</taxon>
        <taxon>Sarcocystidae</taxon>
        <taxon>Toxoplasma</taxon>
    </lineage>
</organism>
<proteinExistence type="predicted"/>
<feature type="compositionally biased region" description="Low complexity" evidence="1">
    <location>
        <begin position="426"/>
        <end position="436"/>
    </location>
</feature>
<feature type="compositionally biased region" description="Basic and acidic residues" evidence="1">
    <location>
        <begin position="185"/>
        <end position="213"/>
    </location>
</feature>
<feature type="region of interest" description="Disordered" evidence="1">
    <location>
        <begin position="302"/>
        <end position="351"/>
    </location>
</feature>
<evidence type="ECO:0000313" key="3">
    <source>
        <dbReference type="EMBL" id="CEL74022.1"/>
    </source>
</evidence>
<feature type="region of interest" description="Disordered" evidence="1">
    <location>
        <begin position="975"/>
        <end position="1005"/>
    </location>
</feature>
<keyword evidence="2" id="KW-0812">Transmembrane</keyword>
<feature type="region of interest" description="Disordered" evidence="1">
    <location>
        <begin position="105"/>
        <end position="130"/>
    </location>
</feature>
<feature type="compositionally biased region" description="Basic and acidic residues" evidence="1">
    <location>
        <begin position="303"/>
        <end position="345"/>
    </location>
</feature>
<feature type="compositionally biased region" description="Low complexity" evidence="1">
    <location>
        <begin position="837"/>
        <end position="857"/>
    </location>
</feature>
<feature type="compositionally biased region" description="Low complexity" evidence="1">
    <location>
        <begin position="1912"/>
        <end position="1923"/>
    </location>
</feature>
<keyword evidence="2" id="KW-1133">Transmembrane helix</keyword>
<feature type="region of interest" description="Disordered" evidence="1">
    <location>
        <begin position="1334"/>
        <end position="1358"/>
    </location>
</feature>
<feature type="compositionally biased region" description="Polar residues" evidence="1">
    <location>
        <begin position="765"/>
        <end position="780"/>
    </location>
</feature>
<feature type="region of interest" description="Disordered" evidence="1">
    <location>
        <begin position="1022"/>
        <end position="1060"/>
    </location>
</feature>
<feature type="region of interest" description="Disordered" evidence="1">
    <location>
        <begin position="411"/>
        <end position="437"/>
    </location>
</feature>
<feature type="region of interest" description="Disordered" evidence="1">
    <location>
        <begin position="166"/>
        <end position="213"/>
    </location>
</feature>
<feature type="compositionally biased region" description="Basic and acidic residues" evidence="1">
    <location>
        <begin position="1022"/>
        <end position="1034"/>
    </location>
</feature>
<feature type="region of interest" description="Disordered" evidence="1">
    <location>
        <begin position="602"/>
        <end position="677"/>
    </location>
</feature>
<feature type="region of interest" description="Disordered" evidence="1">
    <location>
        <begin position="1470"/>
        <end position="1512"/>
    </location>
</feature>
<protein>
    <recommendedName>
        <fullName evidence="4">Transmembrane protein</fullName>
    </recommendedName>
</protein>
<evidence type="ECO:0000256" key="1">
    <source>
        <dbReference type="SAM" id="MobiDB-lite"/>
    </source>
</evidence>
<keyword evidence="2" id="KW-0472">Membrane</keyword>
<feature type="compositionally biased region" description="Basic and acidic residues" evidence="1">
    <location>
        <begin position="1593"/>
        <end position="1605"/>
    </location>
</feature>
<feature type="region of interest" description="Disordered" evidence="1">
    <location>
        <begin position="1770"/>
        <end position="1789"/>
    </location>
</feature>
<feature type="compositionally biased region" description="Polar residues" evidence="1">
    <location>
        <begin position="1498"/>
        <end position="1512"/>
    </location>
</feature>
<feature type="transmembrane region" description="Helical" evidence="2">
    <location>
        <begin position="31"/>
        <end position="57"/>
    </location>
</feature>
<feature type="region of interest" description="Disordered" evidence="1">
    <location>
        <begin position="1246"/>
        <end position="1265"/>
    </location>
</feature>
<sequence>MWGNSRIAKSPSIVSRPRQARSDHQKLEVGWCALLCGRGCAFLSMISCLLVLCIAWLNCVPLPLQASAASSPTSPGTAVTPSLTEDYKDMRSDVLATEASISKDESKAKVQLNESRLPPSGTAPTPASFENERRHAGQDGFFQNGAYAPIQENLLVAAYATKETGSAHHGNVSLGTATEQPLSTRVERREKKDGDSFAKVDPTHNDNLFKDSQGDNGNPLIVVDKEFVCKYPQGGCDESPSDYWYMTSGALSACRQVVPLGRYRWLLVLDLGCAKRQLPHLRIPPAAARRSAFKMGDYGHGVKRTEAAQDGPGDRKTKRDDDEERTHAHSDGHDSEETGAEDSRRPSLPPLPALSELLEECNEESSHRGSGEKKHPWLAPQFSLFPETDCNHNGLIDVRCAVDCGWQPRREATHAPDDEGRDSQRADQASADATSTPPRKTLRCLFQYDKDGLWGMRQEHVKSCFVIDGGCKSPFEEHHRIFCTGWRGQGAGFDPRDPPLPLSNESVGLCMEEDCRYCDAFLHPQTGLVTRGCPNASWKEEGGAYGPACYGRIATASPSRDAARQGSGEDRRKPAQAKPATSEFQDVPAQLADVAVVGTKVEKRKATGGSQRPGSVGDSGTDEKLSVTVPQKNREGRSGSGEGGSTEVSTLSAVSDTEAGEKEREEESIGGSDPLQRLRARSLQGVPSLGNAAGSAAEEPTAKAAAATSEGICFSYSDSALPQLSIYSADEDCYGEWSEWSSCLPFHPVLQLNHRQRQRRDDSATESSTGNKSAPSSEMASMQHPHPDAPIDRKEHFPHASQASVGSFSVYPPSVTDDTSVPNFSNFSVSDAPSQMSSPMRRLSSASPSSEPSSFSSAGMVASETRRPENVSSSSLHRHGDPVAMSSLPGVPVPRAVDKWEVPSYVDGSPAASCYKTRIFQVFIQKHGRGRECIEKEGSVHYVGCEESEGCIDALSAAGSQFQSFLNSILHKTETSSANQQTQQGYGGNTSKRKEVSEEDTTEASVASDDAFFAFWQAQEKRGHGNNTSRKDTGEPQGNSHQNGQHTTPPYSSLTDEEEEAGRLFTPGVCPGRWSSWSSCESDCYARRFFTLTSSVVPSQCFRAAAAMELTQCNSNPPLCGRGFFQTGDALSASSSDKETTRKTSQPTADDELETGEAETDGRYGSASHHSEEDRGEKDSAVRWLQVRVRPDGTAEAFDQDGSRAPLLMVSPDYKGRCGIAVGNWSSCDGLCRRFRVLSVRRLQKHERGDEDDACPMQTPLTRERELCEEPTDYSPMSSYLLPHLQTIQRNSSVQSSPSEPRDTSKLRSCVDPLVVVADLNVSVLFNAPSDSASDGLFGNGDASEAASARSAKKPRRTGSLDDAVFHLSLVRTIARFLDLRPSDLIIEQLNPDYEQQFATSVPSSKATHGSAEKHASFSPRSGPQESPESAGWNATKGTVMQAHQKDVHGKQTRGAAGEVIHAPEAGMLTRGLPEDIRGSAEETDRKKLSAAREEPVESSSTRRLNGSENEEVTNSLAYRRQLGDLEQVAESAFQGADGGGEKAEVVRGKEQSLLFRLKILMPAFSQALQAAGLTEKDLKKRNTETALLSGGHDSRLGDTEEAANRKKRRAADIMDDIEAFQGRVFWLPGPQETRVEIVRVIDRTSSSRKGFGDPSLPVGSLNGLLASLGVLGVDGIRPGLDSEEVPQMVPVFYIDALFDPSPLVLYIVIFCMAVGAMLLFMAICACVLDRWRKQRRADHDAHVELSQRHGASQPPNKFDQAPPFARGLPLWPQPSLEGQNTESSTRSFSRADGRYNASEGFVSNPKYSLPSKGGERLQEVTVSGIPDAYLSAGLEPTLMGKPTFQSAEQSGKQSVGKAFVFNVSKGNSSCPRENDSARAPGTIRVQEPMAQSRRSGDTQRTSGNVAGRPSDQNTDQDQQQNTSRISFLKRLRNLGGGSSREGSYHRFAAALQERGQSESQEGANGKSHSPEVKP</sequence>
<feature type="compositionally biased region" description="Polar residues" evidence="1">
    <location>
        <begin position="1398"/>
        <end position="1408"/>
    </location>
</feature>
<reference evidence="3" key="1">
    <citation type="journal article" date="2015" name="PLoS ONE">
        <title>Comprehensive Evaluation of Toxoplasma gondii VEG and Neospora caninum LIV Genomes with Tachyzoite Stage Transcriptome and Proteome Defines Novel Transcript Features.</title>
        <authorList>
            <person name="Ramaprasad A."/>
            <person name="Mourier T."/>
            <person name="Naeem R."/>
            <person name="Malas T.B."/>
            <person name="Moussa E."/>
            <person name="Panigrahi A."/>
            <person name="Vermont S.J."/>
            <person name="Otto T.D."/>
            <person name="Wastling J."/>
            <person name="Pain A."/>
        </authorList>
    </citation>
    <scope>NUCLEOTIDE SEQUENCE</scope>
    <source>
        <strain evidence="3">VEG</strain>
    </source>
</reference>
<feature type="compositionally biased region" description="Basic and acidic residues" evidence="1">
    <location>
        <begin position="561"/>
        <end position="573"/>
    </location>
</feature>
<feature type="region of interest" description="Disordered" evidence="1">
    <location>
        <begin position="754"/>
        <end position="794"/>
    </location>
</feature>
<name>A0A0F7UV18_TOXGV</name>
<feature type="region of interest" description="Disordered" evidence="1">
    <location>
        <begin position="1743"/>
        <end position="1765"/>
    </location>
</feature>
<feature type="region of interest" description="Disordered" evidence="1">
    <location>
        <begin position="1865"/>
        <end position="1975"/>
    </location>
</feature>
<feature type="compositionally biased region" description="Basic and acidic residues" evidence="1">
    <location>
        <begin position="1169"/>
        <end position="1181"/>
    </location>
</feature>
<feature type="transmembrane region" description="Helical" evidence="2">
    <location>
        <begin position="1704"/>
        <end position="1729"/>
    </location>
</feature>
<feature type="compositionally biased region" description="Polar residues" evidence="1">
    <location>
        <begin position="1036"/>
        <end position="1054"/>
    </location>
</feature>
<dbReference type="EMBL" id="LN714496">
    <property type="protein sequence ID" value="CEL74022.1"/>
    <property type="molecule type" value="Genomic_DNA"/>
</dbReference>
<feature type="compositionally biased region" description="Polar residues" evidence="1">
    <location>
        <begin position="646"/>
        <end position="655"/>
    </location>
</feature>
<feature type="region of interest" description="Disordered" evidence="1">
    <location>
        <begin position="1398"/>
        <end position="1433"/>
    </location>
</feature>
<accession>A0A0F7UV18</accession>
<feature type="compositionally biased region" description="Basic and acidic residues" evidence="1">
    <location>
        <begin position="411"/>
        <end position="425"/>
    </location>
</feature>
<feature type="compositionally biased region" description="Polar residues" evidence="1">
    <location>
        <begin position="826"/>
        <end position="836"/>
    </location>
</feature>
<feature type="region of interest" description="Disordered" evidence="1">
    <location>
        <begin position="1586"/>
        <end position="1605"/>
    </location>
</feature>
<gene>
    <name evidence="3" type="ORF">BN1205_088770</name>
</gene>
<feature type="compositionally biased region" description="Polar residues" evidence="1">
    <location>
        <begin position="1419"/>
        <end position="1428"/>
    </location>
</feature>
<feature type="compositionally biased region" description="Basic and acidic residues" evidence="1">
    <location>
        <begin position="785"/>
        <end position="794"/>
    </location>
</feature>
<feature type="region of interest" description="Disordered" evidence="1">
    <location>
        <begin position="826"/>
        <end position="890"/>
    </location>
</feature>
<feature type="compositionally biased region" description="Polar residues" evidence="1">
    <location>
        <begin position="173"/>
        <end position="183"/>
    </location>
</feature>
<feature type="region of interest" description="Disordered" evidence="1">
    <location>
        <begin position="556"/>
        <end position="587"/>
    </location>
</feature>
<feature type="compositionally biased region" description="Acidic residues" evidence="1">
    <location>
        <begin position="1149"/>
        <end position="1159"/>
    </location>
</feature>
<evidence type="ECO:0000256" key="2">
    <source>
        <dbReference type="SAM" id="Phobius"/>
    </source>
</evidence>